<dbReference type="EMBL" id="CP112932">
    <property type="protein sequence ID" value="WPY00944.1"/>
    <property type="molecule type" value="Genomic_DNA"/>
</dbReference>
<sequence>MEISSTLLKLLLCPVTNKSLTYDKQNQELISEFAGLAYPIVDGIPILLADKARKISSNVQYMTKSNENLNKLEQEDRNIIISSKSIEVA</sequence>
<comment type="similarity">
    <text evidence="1">Belongs to the UPF0434 family.</text>
</comment>
<dbReference type="InterPro" id="IPR005651">
    <property type="entry name" value="Trm112-like"/>
</dbReference>
<dbReference type="PANTHER" id="PTHR33505">
    <property type="entry name" value="ZGC:162634"/>
    <property type="match status" value="1"/>
</dbReference>
<dbReference type="Pfam" id="PF03966">
    <property type="entry name" value="Trm112p"/>
    <property type="match status" value="1"/>
</dbReference>
<name>A0ABZ0UY04_9RICK</name>
<evidence type="ECO:0000256" key="1">
    <source>
        <dbReference type="HAMAP-Rule" id="MF_01187"/>
    </source>
</evidence>
<reference evidence="2 3" key="1">
    <citation type="submission" date="2022-10" db="EMBL/GenBank/DDBJ databases">
        <title>Host association and intracellularity evolved multiple times independently in the Rickettsiales.</title>
        <authorList>
            <person name="Castelli M."/>
            <person name="Nardi T."/>
            <person name="Gammuto L."/>
            <person name="Bellinzona G."/>
            <person name="Sabaneyeva E."/>
            <person name="Potekhin A."/>
            <person name="Serra V."/>
            <person name="Petroni G."/>
            <person name="Sassera D."/>
        </authorList>
    </citation>
    <scope>NUCLEOTIDE SEQUENCE [LARGE SCALE GENOMIC DNA]</scope>
    <source>
        <strain evidence="2 3">Kr 154-4</strain>
    </source>
</reference>
<accession>A0ABZ0UY04</accession>
<dbReference type="PANTHER" id="PTHR33505:SF4">
    <property type="entry name" value="PROTEIN PREY, MITOCHONDRIAL"/>
    <property type="match status" value="1"/>
</dbReference>
<gene>
    <name evidence="2" type="ORF">Trichorick_00834</name>
</gene>
<dbReference type="Proteomes" id="UP001326613">
    <property type="component" value="Chromosome"/>
</dbReference>
<dbReference type="SUPFAM" id="SSF158997">
    <property type="entry name" value="Trm112p-like"/>
    <property type="match status" value="1"/>
</dbReference>
<evidence type="ECO:0000313" key="2">
    <source>
        <dbReference type="EMBL" id="WPY00944.1"/>
    </source>
</evidence>
<evidence type="ECO:0000313" key="3">
    <source>
        <dbReference type="Proteomes" id="UP001326613"/>
    </source>
</evidence>
<keyword evidence="3" id="KW-1185">Reference proteome</keyword>
<protein>
    <recommendedName>
        <fullName evidence="1">UPF0434 protein Trichorick_00834</fullName>
    </recommendedName>
</protein>
<dbReference type="Gene3D" id="2.20.25.10">
    <property type="match status" value="1"/>
</dbReference>
<organism evidence="2 3">
    <name type="scientific">Candidatus Trichorickettsia mobilis</name>
    <dbReference type="NCBI Taxonomy" id="1346319"/>
    <lineage>
        <taxon>Bacteria</taxon>
        <taxon>Pseudomonadati</taxon>
        <taxon>Pseudomonadota</taxon>
        <taxon>Alphaproteobacteria</taxon>
        <taxon>Rickettsiales</taxon>
        <taxon>Rickettsiaceae</taxon>
        <taxon>Rickettsieae</taxon>
        <taxon>Candidatus Trichorickettsia</taxon>
    </lineage>
</organism>
<proteinExistence type="inferred from homology"/>
<dbReference type="HAMAP" id="MF_01187">
    <property type="entry name" value="UPF0434"/>
    <property type="match status" value="1"/>
</dbReference>